<dbReference type="Gene3D" id="3.30.300.30">
    <property type="match status" value="1"/>
</dbReference>
<dbReference type="RefSeq" id="WP_033246058.1">
    <property type="nucleotide sequence ID" value="NZ_JBIRUQ010000002.1"/>
</dbReference>
<protein>
    <submittedName>
        <fullName evidence="3">Acyl-CoA synthetase</fullName>
    </submittedName>
</protein>
<dbReference type="PANTHER" id="PTHR24096">
    <property type="entry name" value="LONG-CHAIN-FATTY-ACID--COA LIGASE"/>
    <property type="match status" value="1"/>
</dbReference>
<dbReference type="InterPro" id="IPR045851">
    <property type="entry name" value="AMP-bd_C_sf"/>
</dbReference>
<comment type="caution">
    <text evidence="3">The sequence shown here is derived from an EMBL/GenBank/DDBJ whole genome shotgun (WGS) entry which is preliminary data.</text>
</comment>
<organism evidence="3 4">
    <name type="scientific">Nocardia carnea</name>
    <dbReference type="NCBI Taxonomy" id="37328"/>
    <lineage>
        <taxon>Bacteria</taxon>
        <taxon>Bacillati</taxon>
        <taxon>Actinomycetota</taxon>
        <taxon>Actinomycetes</taxon>
        <taxon>Mycobacteriales</taxon>
        <taxon>Nocardiaceae</taxon>
        <taxon>Nocardia</taxon>
    </lineage>
</organism>
<evidence type="ECO:0000259" key="1">
    <source>
        <dbReference type="Pfam" id="PF00501"/>
    </source>
</evidence>
<dbReference type="PANTHER" id="PTHR24096:SF323">
    <property type="entry name" value="BLR3536 PROTEIN"/>
    <property type="match status" value="1"/>
</dbReference>
<feature type="domain" description="AMP-dependent synthetase/ligase" evidence="1">
    <location>
        <begin position="5"/>
        <end position="359"/>
    </location>
</feature>
<dbReference type="Pfam" id="PF13193">
    <property type="entry name" value="AMP-binding_C"/>
    <property type="match status" value="1"/>
</dbReference>
<dbReference type="Proteomes" id="UP001611263">
    <property type="component" value="Unassembled WGS sequence"/>
</dbReference>
<dbReference type="InterPro" id="IPR000873">
    <property type="entry name" value="AMP-dep_synth/lig_dom"/>
</dbReference>
<dbReference type="InterPro" id="IPR025110">
    <property type="entry name" value="AMP-bd_C"/>
</dbReference>
<gene>
    <name evidence="3" type="ORF">ACH4WX_09235</name>
</gene>
<reference evidence="3 4" key="1">
    <citation type="submission" date="2024-10" db="EMBL/GenBank/DDBJ databases">
        <title>The Natural Products Discovery Center: Release of the First 8490 Sequenced Strains for Exploring Actinobacteria Biosynthetic Diversity.</title>
        <authorList>
            <person name="Kalkreuter E."/>
            <person name="Kautsar S.A."/>
            <person name="Yang D."/>
            <person name="Bader C.D."/>
            <person name="Teijaro C.N."/>
            <person name="Fluegel L."/>
            <person name="Davis C.M."/>
            <person name="Simpson J.R."/>
            <person name="Lauterbach L."/>
            <person name="Steele A.D."/>
            <person name="Gui C."/>
            <person name="Meng S."/>
            <person name="Li G."/>
            <person name="Viehrig K."/>
            <person name="Ye F."/>
            <person name="Su P."/>
            <person name="Kiefer A.F."/>
            <person name="Nichols A."/>
            <person name="Cepeda A.J."/>
            <person name="Yan W."/>
            <person name="Fan B."/>
            <person name="Jiang Y."/>
            <person name="Adhikari A."/>
            <person name="Zheng C.-J."/>
            <person name="Schuster L."/>
            <person name="Cowan T.M."/>
            <person name="Smanski M.J."/>
            <person name="Chevrette M.G."/>
            <person name="De Carvalho L.P.S."/>
            <person name="Shen B."/>
        </authorList>
    </citation>
    <scope>NUCLEOTIDE SEQUENCE [LARGE SCALE GENOMIC DNA]</scope>
    <source>
        <strain evidence="3 4">NPDC020568</strain>
    </source>
</reference>
<evidence type="ECO:0000313" key="4">
    <source>
        <dbReference type="Proteomes" id="UP001611263"/>
    </source>
</evidence>
<dbReference type="Pfam" id="PF00501">
    <property type="entry name" value="AMP-binding"/>
    <property type="match status" value="1"/>
</dbReference>
<dbReference type="InterPro" id="IPR042099">
    <property type="entry name" value="ANL_N_sf"/>
</dbReference>
<feature type="domain" description="AMP-binding enzyme C-terminal" evidence="2">
    <location>
        <begin position="417"/>
        <end position="495"/>
    </location>
</feature>
<dbReference type="PROSITE" id="PS00455">
    <property type="entry name" value="AMP_BINDING"/>
    <property type="match status" value="1"/>
</dbReference>
<accession>A0ABW7TL12</accession>
<keyword evidence="4" id="KW-1185">Reference proteome</keyword>
<evidence type="ECO:0000313" key="3">
    <source>
        <dbReference type="EMBL" id="MFI1460897.1"/>
    </source>
</evidence>
<evidence type="ECO:0000259" key="2">
    <source>
        <dbReference type="Pfam" id="PF13193"/>
    </source>
</evidence>
<proteinExistence type="predicted"/>
<dbReference type="Gene3D" id="3.40.50.12780">
    <property type="entry name" value="N-terminal domain of ligase-like"/>
    <property type="match status" value="1"/>
</dbReference>
<dbReference type="GeneID" id="93504027"/>
<sequence length="514" mass="56182">MTPGWHAERAPDRPAIIMASSGETVTYRELEKRSIRGARALRARGLTAGDHIAILMENNRQFLETAWAAQRSGLYYTAVNWHLTAGEVQYILDDCGATALIAGGAMADVVADLDLSRIPVRIAGTGELRGFERYDEVLAAESADPLGADECEGREMLYSSGTTGRPKGIRKPLPATPLGDPSAAPVQIARGLLVSGATQDAVYLSPAPLYHGAPLVFSMSWHRLGATVVVMERFDARQCLELIERHRITHTQMVPTMFVRMLRLPPAERDRYDASSLVDVVHSAAPCPVGIKQQMLDWWGPIISEYYSGTEDVGNTYITAREWLDHPGSVGRPAQECHIVGEDGAELPPGEIGVVYFAGGRPFEYHHDPAKTAAAAHPNGWRTLGDMGYLDADGYLYLTDRQAHMIISGGVNIYPQEAENLLAAHPAVADVAVIGVPDEEMGEAVKAVIQPADPATASDALAADLMVFCRTELAAYKCPRSIDFTDELPRDPSGKLYKRRLRESYWKDHENLII</sequence>
<dbReference type="EMBL" id="JBIRUQ010000002">
    <property type="protein sequence ID" value="MFI1460897.1"/>
    <property type="molecule type" value="Genomic_DNA"/>
</dbReference>
<name>A0ABW7TL12_9NOCA</name>
<dbReference type="InterPro" id="IPR020845">
    <property type="entry name" value="AMP-binding_CS"/>
</dbReference>
<dbReference type="SUPFAM" id="SSF56801">
    <property type="entry name" value="Acetyl-CoA synthetase-like"/>
    <property type="match status" value="1"/>
</dbReference>